<name>A0A193LI21_9GAMM</name>
<dbReference type="InterPro" id="IPR036653">
    <property type="entry name" value="CinA-like_C"/>
</dbReference>
<dbReference type="InterPro" id="IPR008136">
    <property type="entry name" value="CinA_C"/>
</dbReference>
<sequence length="168" mass="17489">MTETDLKNLAEALVNELAAAGKSVATAESCTGGWVAKALTDIPGSSRVFAYGIVSYSNGAKESVLGVINATLAEHGAVSEAVVKEMAEGVLQLSGADISVAVSGVAGPDGGSPEKPVGMVWFAWARRGKSGCDVFAECRRFDGDRWQVRLQSVAAALQGVLERLRQYA</sequence>
<dbReference type="RefSeq" id="WP_068617192.1">
    <property type="nucleotide sequence ID" value="NZ_CP016268.1"/>
</dbReference>
<evidence type="ECO:0000313" key="3">
    <source>
        <dbReference type="Proteomes" id="UP000092695"/>
    </source>
</evidence>
<feature type="domain" description="CinA C-terminal" evidence="1">
    <location>
        <begin position="8"/>
        <end position="163"/>
    </location>
</feature>
<dbReference type="Gene3D" id="3.90.950.20">
    <property type="entry name" value="CinA-like"/>
    <property type="match status" value="1"/>
</dbReference>
<proteinExistence type="predicted"/>
<accession>A0A193LI21</accession>
<dbReference type="SUPFAM" id="SSF142433">
    <property type="entry name" value="CinA-like"/>
    <property type="match status" value="1"/>
</dbReference>
<dbReference type="OrthoDB" id="9801454at2"/>
<dbReference type="KEGG" id="woc:BA177_13980"/>
<evidence type="ECO:0000313" key="2">
    <source>
        <dbReference type="EMBL" id="ANO52152.1"/>
    </source>
</evidence>
<reference evidence="2 3" key="1">
    <citation type="submission" date="2016-06" db="EMBL/GenBank/DDBJ databases">
        <title>Complete genome sequence of a deep-branching marine Gamma Proteobacterium Woeseia oceani type strain XK5.</title>
        <authorList>
            <person name="Mu D."/>
            <person name="Du Z."/>
        </authorList>
    </citation>
    <scope>NUCLEOTIDE SEQUENCE [LARGE SCALE GENOMIC DNA]</scope>
    <source>
        <strain evidence="2 3">XK5</strain>
    </source>
</reference>
<dbReference type="Pfam" id="PF02464">
    <property type="entry name" value="CinA"/>
    <property type="match status" value="1"/>
</dbReference>
<evidence type="ECO:0000259" key="1">
    <source>
        <dbReference type="Pfam" id="PF02464"/>
    </source>
</evidence>
<protein>
    <submittedName>
        <fullName evidence="2">Damage-inducible protein CinA</fullName>
    </submittedName>
</protein>
<organism evidence="2 3">
    <name type="scientific">Woeseia oceani</name>
    <dbReference type="NCBI Taxonomy" id="1548547"/>
    <lineage>
        <taxon>Bacteria</taxon>
        <taxon>Pseudomonadati</taxon>
        <taxon>Pseudomonadota</taxon>
        <taxon>Gammaproteobacteria</taxon>
        <taxon>Woeseiales</taxon>
        <taxon>Woeseiaceae</taxon>
        <taxon>Woeseia</taxon>
    </lineage>
</organism>
<dbReference type="Proteomes" id="UP000092695">
    <property type="component" value="Chromosome"/>
</dbReference>
<dbReference type="STRING" id="1548547.BA177_13980"/>
<dbReference type="AlphaFoldDB" id="A0A193LI21"/>
<keyword evidence="3" id="KW-1185">Reference proteome</keyword>
<dbReference type="NCBIfam" id="TIGR00199">
    <property type="entry name" value="PncC_domain"/>
    <property type="match status" value="1"/>
</dbReference>
<dbReference type="EMBL" id="CP016268">
    <property type="protein sequence ID" value="ANO52152.1"/>
    <property type="molecule type" value="Genomic_DNA"/>
</dbReference>
<gene>
    <name evidence="2" type="ORF">BA177_13980</name>
</gene>